<keyword evidence="4" id="KW-0560">Oxidoreductase</keyword>
<comment type="cofactor">
    <cofactor evidence="1">
        <name>FAD</name>
        <dbReference type="ChEBI" id="CHEBI:57692"/>
    </cofactor>
</comment>
<dbReference type="GO" id="GO:0016491">
    <property type="term" value="F:oxidoreductase activity"/>
    <property type="evidence" value="ECO:0007669"/>
    <property type="project" value="UniProtKB-KW"/>
</dbReference>
<protein>
    <submittedName>
        <fullName evidence="6">Pyridine nucleotide-disulfide oxidoreductase domain-containing protein 1</fullName>
    </submittedName>
</protein>
<dbReference type="Proteomes" id="UP000031668">
    <property type="component" value="Unassembled WGS sequence"/>
</dbReference>
<dbReference type="OrthoDB" id="202203at2759"/>
<sequence>MRTSILDVFAAGDCVEMRLENDDRRKWFQMPLWSQAMHMGVHAAHCMVNSSIELPIEFELFTHATQFFGFKVCLMGLYNGQGMSELHTVSYRRSSETEFVRLILYEGRIVGAVLIGDTGIENTIENLILSEMDVSAYGEYIISPDFDISDYFD</sequence>
<evidence type="ECO:0000256" key="1">
    <source>
        <dbReference type="ARBA" id="ARBA00001974"/>
    </source>
</evidence>
<dbReference type="InterPro" id="IPR036188">
    <property type="entry name" value="FAD/NAD-bd_sf"/>
</dbReference>
<dbReference type="AlphaFoldDB" id="A0A0C2MXU3"/>
<keyword evidence="7" id="KW-1185">Reference proteome</keyword>
<comment type="caution">
    <text evidence="6">The sequence shown here is derived from an EMBL/GenBank/DDBJ whole genome shotgun (WGS) entry which is preliminary data.</text>
</comment>
<feature type="domain" description="NADH-rubredoxin oxidoreductase C-terminal" evidence="5">
    <location>
        <begin position="67"/>
        <end position="131"/>
    </location>
</feature>
<evidence type="ECO:0000256" key="4">
    <source>
        <dbReference type="ARBA" id="ARBA00023002"/>
    </source>
</evidence>
<dbReference type="EMBL" id="JWZT01003531">
    <property type="protein sequence ID" value="KII66452.1"/>
    <property type="molecule type" value="Genomic_DNA"/>
</dbReference>
<dbReference type="InterPro" id="IPR041575">
    <property type="entry name" value="Rubredoxin_C"/>
</dbReference>
<dbReference type="InterPro" id="IPR050260">
    <property type="entry name" value="FAD-bd_OxRdtase"/>
</dbReference>
<name>A0A0C2MXU3_THEKT</name>
<evidence type="ECO:0000256" key="2">
    <source>
        <dbReference type="ARBA" id="ARBA00022630"/>
    </source>
</evidence>
<dbReference type="PANTHER" id="PTHR43429:SF2">
    <property type="entry name" value="PYRIDINE NUCLEOTIDE-DISULFIDE OXIDOREDUCTASE DOMAIN-CONTAINING PROTEIN 1"/>
    <property type="match status" value="1"/>
</dbReference>
<dbReference type="Pfam" id="PF18267">
    <property type="entry name" value="Rubredoxin_C"/>
    <property type="match status" value="1"/>
</dbReference>
<evidence type="ECO:0000256" key="3">
    <source>
        <dbReference type="ARBA" id="ARBA00022827"/>
    </source>
</evidence>
<dbReference type="InterPro" id="IPR016156">
    <property type="entry name" value="FAD/NAD-linked_Rdtase_dimer_sf"/>
</dbReference>
<reference evidence="6 7" key="1">
    <citation type="journal article" date="2014" name="Genome Biol. Evol.">
        <title>The genome of the myxosporean Thelohanellus kitauei shows adaptations to nutrient acquisition within its fish host.</title>
        <authorList>
            <person name="Yang Y."/>
            <person name="Xiong J."/>
            <person name="Zhou Z."/>
            <person name="Huo F."/>
            <person name="Miao W."/>
            <person name="Ran C."/>
            <person name="Liu Y."/>
            <person name="Zhang J."/>
            <person name="Feng J."/>
            <person name="Wang M."/>
            <person name="Wang M."/>
            <person name="Wang L."/>
            <person name="Yao B."/>
        </authorList>
    </citation>
    <scope>NUCLEOTIDE SEQUENCE [LARGE SCALE GENOMIC DNA]</scope>
    <source>
        <strain evidence="6">Wuqing</strain>
    </source>
</reference>
<organism evidence="6 7">
    <name type="scientific">Thelohanellus kitauei</name>
    <name type="common">Myxosporean</name>
    <dbReference type="NCBI Taxonomy" id="669202"/>
    <lineage>
        <taxon>Eukaryota</taxon>
        <taxon>Metazoa</taxon>
        <taxon>Cnidaria</taxon>
        <taxon>Myxozoa</taxon>
        <taxon>Myxosporea</taxon>
        <taxon>Bivalvulida</taxon>
        <taxon>Platysporina</taxon>
        <taxon>Myxobolidae</taxon>
        <taxon>Thelohanellus</taxon>
    </lineage>
</organism>
<dbReference type="SUPFAM" id="SSF51905">
    <property type="entry name" value="FAD/NAD(P)-binding domain"/>
    <property type="match status" value="1"/>
</dbReference>
<evidence type="ECO:0000259" key="5">
    <source>
        <dbReference type="Pfam" id="PF18267"/>
    </source>
</evidence>
<gene>
    <name evidence="6" type="ORF">RF11_02773</name>
</gene>
<dbReference type="Gene3D" id="3.30.390.30">
    <property type="match status" value="1"/>
</dbReference>
<accession>A0A0C2MXU3</accession>
<keyword evidence="2" id="KW-0285">Flavoprotein</keyword>
<evidence type="ECO:0000313" key="6">
    <source>
        <dbReference type="EMBL" id="KII66452.1"/>
    </source>
</evidence>
<proteinExistence type="predicted"/>
<dbReference type="OMA" id="FHANDFE"/>
<dbReference type="PANTHER" id="PTHR43429">
    <property type="entry name" value="PYRIDINE NUCLEOTIDE-DISULFIDE OXIDOREDUCTASE DOMAIN-CONTAINING"/>
    <property type="match status" value="1"/>
</dbReference>
<evidence type="ECO:0000313" key="7">
    <source>
        <dbReference type="Proteomes" id="UP000031668"/>
    </source>
</evidence>
<dbReference type="Gene3D" id="3.50.50.60">
    <property type="entry name" value="FAD/NAD(P)-binding domain"/>
    <property type="match status" value="1"/>
</dbReference>
<keyword evidence="3" id="KW-0274">FAD</keyword>